<protein>
    <recommendedName>
        <fullName evidence="3">FAD/NAD(P)-binding domain-containing protein</fullName>
    </recommendedName>
</protein>
<dbReference type="InterPro" id="IPR023753">
    <property type="entry name" value="FAD/NAD-binding_dom"/>
</dbReference>
<dbReference type="Proteomes" id="UP000177230">
    <property type="component" value="Unassembled WGS sequence"/>
</dbReference>
<comment type="caution">
    <text evidence="4">The sequence shown here is derived from an EMBL/GenBank/DDBJ whole genome shotgun (WGS) entry which is preliminary data.</text>
</comment>
<dbReference type="AlphaFoldDB" id="A0A1F5RH67"/>
<dbReference type="GO" id="GO:0016491">
    <property type="term" value="F:oxidoreductase activity"/>
    <property type="evidence" value="ECO:0007669"/>
    <property type="project" value="UniProtKB-KW"/>
</dbReference>
<accession>A0A1F5RH67</accession>
<evidence type="ECO:0000259" key="3">
    <source>
        <dbReference type="Pfam" id="PF07992"/>
    </source>
</evidence>
<keyword evidence="1" id="KW-0285">Flavoprotein</keyword>
<dbReference type="PANTHER" id="PTHR48105">
    <property type="entry name" value="THIOREDOXIN REDUCTASE 1-RELATED-RELATED"/>
    <property type="match status" value="1"/>
</dbReference>
<dbReference type="PRINTS" id="PR00469">
    <property type="entry name" value="PNDRDTASEII"/>
</dbReference>
<dbReference type="SUPFAM" id="SSF51905">
    <property type="entry name" value="FAD/NAD(P)-binding domain"/>
    <property type="match status" value="1"/>
</dbReference>
<keyword evidence="2" id="KW-0560">Oxidoreductase</keyword>
<evidence type="ECO:0000313" key="5">
    <source>
        <dbReference type="Proteomes" id="UP000177230"/>
    </source>
</evidence>
<evidence type="ECO:0000256" key="1">
    <source>
        <dbReference type="ARBA" id="ARBA00022630"/>
    </source>
</evidence>
<gene>
    <name evidence="4" type="ORF">A2024_06525</name>
</gene>
<evidence type="ECO:0000313" key="4">
    <source>
        <dbReference type="EMBL" id="OGF13790.1"/>
    </source>
</evidence>
<reference evidence="4 5" key="1">
    <citation type="journal article" date="2016" name="Nat. Commun.">
        <title>Thousands of microbial genomes shed light on interconnected biogeochemical processes in an aquifer system.</title>
        <authorList>
            <person name="Anantharaman K."/>
            <person name="Brown C.T."/>
            <person name="Hug L.A."/>
            <person name="Sharon I."/>
            <person name="Castelle C.J."/>
            <person name="Probst A.J."/>
            <person name="Thomas B.C."/>
            <person name="Singh A."/>
            <person name="Wilkins M.J."/>
            <person name="Karaoz U."/>
            <person name="Brodie E.L."/>
            <person name="Williams K.H."/>
            <person name="Hubbard S.S."/>
            <person name="Banfield J.F."/>
        </authorList>
    </citation>
    <scope>NUCLEOTIDE SEQUENCE [LARGE SCALE GENOMIC DNA]</scope>
</reference>
<sequence>MRNKKTYDLLIIGAGSAGLGAGIQAAHLGMEHAIIERKEPQSRLLLARRVENFPLAGAGGQSGPELYRSLIAQSRQSGVNRIPGLVSSIEINRRVFIVDAGKKRYQTRAVILATGLMPKKLGRKIAPQELEGKKIFYRWTDIPLGKRKEKVLVIGGGEVAFDQACSLAEKGFEVTMAIRAKTDRVFDSLRGEAVKLGIRVKYETEILKLADGRGGIEATLSVSGQAVHEIFNHCLTAIGSIRNLPDLTPSARQYLNAGLFLAGDAAHPKIKQAAIAFGDGIKMTIEAYEYIRKDR</sequence>
<dbReference type="Gene3D" id="3.50.50.60">
    <property type="entry name" value="FAD/NAD(P)-binding domain"/>
    <property type="match status" value="2"/>
</dbReference>
<proteinExistence type="predicted"/>
<dbReference type="Pfam" id="PF07992">
    <property type="entry name" value="Pyr_redox_2"/>
    <property type="match status" value="1"/>
</dbReference>
<evidence type="ECO:0000256" key="2">
    <source>
        <dbReference type="ARBA" id="ARBA00023002"/>
    </source>
</evidence>
<feature type="domain" description="FAD/NAD(P)-binding" evidence="3">
    <location>
        <begin position="7"/>
        <end position="244"/>
    </location>
</feature>
<dbReference type="PRINTS" id="PR00368">
    <property type="entry name" value="FADPNR"/>
</dbReference>
<dbReference type="EMBL" id="MFFM01000012">
    <property type="protein sequence ID" value="OGF13790.1"/>
    <property type="molecule type" value="Genomic_DNA"/>
</dbReference>
<dbReference type="InterPro" id="IPR036188">
    <property type="entry name" value="FAD/NAD-bd_sf"/>
</dbReference>
<organism evidence="4 5">
    <name type="scientific">Candidatus Edwardsbacteria bacterium GWF2_54_11</name>
    <dbReference type="NCBI Taxonomy" id="1817851"/>
    <lineage>
        <taxon>Bacteria</taxon>
        <taxon>Candidatus Edwardsiibacteriota</taxon>
    </lineage>
</organism>
<name>A0A1F5RH67_9BACT</name>
<dbReference type="InterPro" id="IPR050097">
    <property type="entry name" value="Ferredoxin-NADP_redctase_2"/>
</dbReference>